<dbReference type="RefSeq" id="WP_126987498.1">
    <property type="nucleotide sequence ID" value="NZ_ML133856.1"/>
</dbReference>
<dbReference type="GeneID" id="78121520"/>
<dbReference type="AlphaFoldDB" id="A0A3R8QTG8"/>
<evidence type="ECO:0000313" key="3">
    <source>
        <dbReference type="Proteomes" id="UP000274327"/>
    </source>
</evidence>
<keyword evidence="1" id="KW-0472">Membrane</keyword>
<evidence type="ECO:0000313" key="2">
    <source>
        <dbReference type="EMBL" id="RRR18237.1"/>
    </source>
</evidence>
<keyword evidence="3" id="KW-1185">Reference proteome</keyword>
<sequence>MDWNAVLLAIIPLAGAGIGWLVIQSYRRSDERQERLRVIYKELAEKAEKRAADAEAREERAWAKARAYWRLLVEHGIDPVPPIEDGDDL</sequence>
<name>A0A3R8QTG8_9MICO</name>
<reference evidence="2 3" key="1">
    <citation type="submission" date="2018-07" db="EMBL/GenBank/DDBJ databases">
        <title>Brachybacteriurn paraconglorneratum KCTC 9916.</title>
        <authorList>
            <person name="Li Y."/>
        </authorList>
    </citation>
    <scope>NUCLEOTIDE SEQUENCE [LARGE SCALE GENOMIC DNA]</scope>
    <source>
        <strain evidence="2 3">KCTC 9916</strain>
    </source>
</reference>
<comment type="caution">
    <text evidence="2">The sequence shown here is derived from an EMBL/GenBank/DDBJ whole genome shotgun (WGS) entry which is preliminary data.</text>
</comment>
<dbReference type="Proteomes" id="UP000274327">
    <property type="component" value="Unassembled WGS sequence"/>
</dbReference>
<accession>A0A3R8QTG8</accession>
<organism evidence="2 3">
    <name type="scientific">Brachybacterium paraconglomeratum</name>
    <dbReference type="NCBI Taxonomy" id="173362"/>
    <lineage>
        <taxon>Bacteria</taxon>
        <taxon>Bacillati</taxon>
        <taxon>Actinomycetota</taxon>
        <taxon>Actinomycetes</taxon>
        <taxon>Micrococcales</taxon>
        <taxon>Dermabacteraceae</taxon>
        <taxon>Brachybacterium</taxon>
    </lineage>
</organism>
<evidence type="ECO:0000256" key="1">
    <source>
        <dbReference type="SAM" id="Phobius"/>
    </source>
</evidence>
<proteinExistence type="predicted"/>
<protein>
    <submittedName>
        <fullName evidence="2">Uncharacterized protein</fullName>
    </submittedName>
</protein>
<gene>
    <name evidence="2" type="ORF">DS079_10850</name>
</gene>
<dbReference type="EMBL" id="QOCI01000008">
    <property type="protein sequence ID" value="RRR18237.1"/>
    <property type="molecule type" value="Genomic_DNA"/>
</dbReference>
<keyword evidence="1" id="KW-0812">Transmembrane</keyword>
<keyword evidence="1" id="KW-1133">Transmembrane helix</keyword>
<feature type="transmembrane region" description="Helical" evidence="1">
    <location>
        <begin position="6"/>
        <end position="23"/>
    </location>
</feature>